<gene>
    <name evidence="2" type="ORF">HQ605_14180</name>
    <name evidence="3" type="ORF">SAMN05444374_104274</name>
</gene>
<keyword evidence="1" id="KW-0472">Membrane</keyword>
<sequence length="97" mass="10517">MPLATSATSAIEYVLQLIALFGVAFALFHAVRQRGDAFTAADKLSKQGWIAILVIALLVLLVVPVINFIGIIAVVAMGVYLVDVRPKVDDIQRGPRW</sequence>
<feature type="transmembrane region" description="Helical" evidence="1">
    <location>
        <begin position="6"/>
        <end position="28"/>
    </location>
</feature>
<keyword evidence="5" id="KW-1185">Reference proteome</keyword>
<dbReference type="EMBL" id="JABUKG010000015">
    <property type="protein sequence ID" value="MBY6321970.1"/>
    <property type="molecule type" value="Genomic_DNA"/>
</dbReference>
<dbReference type="OrthoDB" id="5191769at2"/>
<evidence type="ECO:0000313" key="4">
    <source>
        <dbReference type="Proteomes" id="UP000182054"/>
    </source>
</evidence>
<evidence type="ECO:0000313" key="3">
    <source>
        <dbReference type="EMBL" id="SFA47867.1"/>
    </source>
</evidence>
<evidence type="ECO:0000313" key="2">
    <source>
        <dbReference type="EMBL" id="MBY6321970.1"/>
    </source>
</evidence>
<keyword evidence="1" id="KW-1133">Transmembrane helix</keyword>
<dbReference type="Pfam" id="PF10724">
    <property type="entry name" value="DUF2516"/>
    <property type="match status" value="1"/>
</dbReference>
<dbReference type="InterPro" id="IPR019662">
    <property type="entry name" value="DUF2516"/>
</dbReference>
<reference evidence="3 4" key="1">
    <citation type="submission" date="2016-10" db="EMBL/GenBank/DDBJ databases">
        <authorList>
            <person name="de Groot N.N."/>
        </authorList>
    </citation>
    <scope>NUCLEOTIDE SEQUENCE [LARGE SCALE GENOMIC DNA]</scope>
    <source>
        <strain evidence="3 4">DSM 44908</strain>
    </source>
</reference>
<name>A0A1I0T841_9NOCA</name>
<dbReference type="EMBL" id="FOJN01000004">
    <property type="protein sequence ID" value="SFA47867.1"/>
    <property type="molecule type" value="Genomic_DNA"/>
</dbReference>
<organism evidence="3 4">
    <name type="scientific">Rhodococcoides kroppenstedtii</name>
    <dbReference type="NCBI Taxonomy" id="293050"/>
    <lineage>
        <taxon>Bacteria</taxon>
        <taxon>Bacillati</taxon>
        <taxon>Actinomycetota</taxon>
        <taxon>Actinomycetes</taxon>
        <taxon>Mycobacteriales</taxon>
        <taxon>Nocardiaceae</taxon>
        <taxon>Rhodococcoides</taxon>
    </lineage>
</organism>
<protein>
    <submittedName>
        <fullName evidence="2">DUF2516 family protein</fullName>
    </submittedName>
</protein>
<dbReference type="Proteomes" id="UP001520140">
    <property type="component" value="Unassembled WGS sequence"/>
</dbReference>
<proteinExistence type="predicted"/>
<dbReference type="GeneID" id="85485423"/>
<dbReference type="Proteomes" id="UP000182054">
    <property type="component" value="Unassembled WGS sequence"/>
</dbReference>
<dbReference type="RefSeq" id="WP_068099428.1">
    <property type="nucleotide sequence ID" value="NZ_CP135915.1"/>
</dbReference>
<dbReference type="AlphaFoldDB" id="A0A1I0T841"/>
<evidence type="ECO:0000256" key="1">
    <source>
        <dbReference type="SAM" id="Phobius"/>
    </source>
</evidence>
<reference evidence="2 5" key="2">
    <citation type="submission" date="2020-06" db="EMBL/GenBank/DDBJ databases">
        <title>Taxonomy, biology and ecology of Rhodococcus bacteria occurring in California pistachio and other woody hosts as revealed by genome sequence analyses.</title>
        <authorList>
            <person name="Gai Y."/>
            <person name="Riely B."/>
        </authorList>
    </citation>
    <scope>NUCLEOTIDE SEQUENCE [LARGE SCALE GENOMIC DNA]</scope>
    <source>
        <strain evidence="2 5">BP-284</strain>
    </source>
</reference>
<evidence type="ECO:0000313" key="5">
    <source>
        <dbReference type="Proteomes" id="UP001520140"/>
    </source>
</evidence>
<feature type="transmembrane region" description="Helical" evidence="1">
    <location>
        <begin position="49"/>
        <end position="82"/>
    </location>
</feature>
<accession>A0A1I0T841</accession>
<keyword evidence="1" id="KW-0812">Transmembrane</keyword>